<keyword evidence="7" id="KW-1185">Reference proteome</keyword>
<dbReference type="EC" id="5.1.3.32" evidence="5"/>
<dbReference type="Pfam" id="PF05336">
    <property type="entry name" value="rhaM"/>
    <property type="match status" value="1"/>
</dbReference>
<dbReference type="GO" id="GO:0019301">
    <property type="term" value="P:rhamnose catabolic process"/>
    <property type="evidence" value="ECO:0007669"/>
    <property type="project" value="UniProtKB-UniRule"/>
</dbReference>
<evidence type="ECO:0000256" key="5">
    <source>
        <dbReference type="NCBIfam" id="TIGR02625"/>
    </source>
</evidence>
<dbReference type="OrthoDB" id="9799608at2"/>
<gene>
    <name evidence="6" type="ORF">BW143_06785</name>
</gene>
<reference evidence="6 7" key="1">
    <citation type="submission" date="2017-01" db="EMBL/GenBank/DDBJ databases">
        <title>Bacillus phylogenomics.</title>
        <authorList>
            <person name="Dunlap C."/>
        </authorList>
    </citation>
    <scope>NUCLEOTIDE SEQUENCE [LARGE SCALE GENOMIC DNA]</scope>
    <source>
        <strain evidence="6 7">NRRL B-41282</strain>
    </source>
</reference>
<proteinExistence type="inferred from homology"/>
<keyword evidence="4" id="KW-0684">Rhamnose metabolism</keyword>
<dbReference type="InterPro" id="IPR011008">
    <property type="entry name" value="Dimeric_a/b-barrel"/>
</dbReference>
<dbReference type="PANTHER" id="PTHR34389:SF2">
    <property type="entry name" value="L-RHAMNOSE MUTAROTASE"/>
    <property type="match status" value="1"/>
</dbReference>
<dbReference type="InterPro" id="IPR013448">
    <property type="entry name" value="L-rhamnose_mutarotase"/>
</dbReference>
<keyword evidence="3" id="KW-0119">Carbohydrate metabolism</keyword>
<comment type="caution">
    <text evidence="6">The sequence shown here is derived from an EMBL/GenBank/DDBJ whole genome shotgun (WGS) entry which is preliminary data.</text>
</comment>
<accession>A0A1R1RMX6</accession>
<dbReference type="InterPro" id="IPR008000">
    <property type="entry name" value="Rham/fucose_mutarotase"/>
</dbReference>
<dbReference type="Proteomes" id="UP000187367">
    <property type="component" value="Unassembled WGS sequence"/>
</dbReference>
<name>A0A1R1RMX6_9BACI</name>
<dbReference type="AlphaFoldDB" id="A0A1R1RMX6"/>
<evidence type="ECO:0000256" key="1">
    <source>
        <dbReference type="ARBA" id="ARBA00022490"/>
    </source>
</evidence>
<evidence type="ECO:0000313" key="7">
    <source>
        <dbReference type="Proteomes" id="UP000187367"/>
    </source>
</evidence>
<dbReference type="NCBIfam" id="TIGR02625">
    <property type="entry name" value="YiiL_rotase"/>
    <property type="match status" value="1"/>
</dbReference>
<dbReference type="GO" id="GO:0062192">
    <property type="term" value="F:L-rhamnose mutarotase activity"/>
    <property type="evidence" value="ECO:0007669"/>
    <property type="project" value="UniProtKB-UniRule"/>
</dbReference>
<dbReference type="PANTHER" id="PTHR34389">
    <property type="entry name" value="L-RHAMNOSE MUTAROTASE"/>
    <property type="match status" value="1"/>
</dbReference>
<evidence type="ECO:0000256" key="2">
    <source>
        <dbReference type="ARBA" id="ARBA00023235"/>
    </source>
</evidence>
<accession>A0A1R1QSC7</accession>
<dbReference type="EMBL" id="MTJL01000010">
    <property type="protein sequence ID" value="OMI07586.1"/>
    <property type="molecule type" value="Genomic_DNA"/>
</dbReference>
<keyword evidence="2" id="KW-0413">Isomerase</keyword>
<sequence>MIRVASIMYLFPEHYEEYAKRHDELWPEMKKELKAHGAHNYSIFLDEQSGQLFAYLEIEDKDKWTQMSDTAICRKWWDYMAPLMKTNVDNSPVSTDLKQVFYLR</sequence>
<dbReference type="Gene3D" id="3.30.70.100">
    <property type="match status" value="1"/>
</dbReference>
<dbReference type="GO" id="GO:0005737">
    <property type="term" value="C:cytoplasm"/>
    <property type="evidence" value="ECO:0007669"/>
    <property type="project" value="InterPro"/>
</dbReference>
<evidence type="ECO:0000256" key="3">
    <source>
        <dbReference type="ARBA" id="ARBA00023277"/>
    </source>
</evidence>
<evidence type="ECO:0000256" key="4">
    <source>
        <dbReference type="ARBA" id="ARBA00023308"/>
    </source>
</evidence>
<dbReference type="RefSeq" id="WP_076762717.1">
    <property type="nucleotide sequence ID" value="NZ_JARMMH010000001.1"/>
</dbReference>
<protein>
    <recommendedName>
        <fullName evidence="5">L-rhamnose mutarotase</fullName>
        <ecNumber evidence="5">5.1.3.32</ecNumber>
    </recommendedName>
</protein>
<dbReference type="SUPFAM" id="SSF54909">
    <property type="entry name" value="Dimeric alpha+beta barrel"/>
    <property type="match status" value="1"/>
</dbReference>
<organism evidence="6 7">
    <name type="scientific">Bacillus swezeyi</name>
    <dbReference type="NCBI Taxonomy" id="1925020"/>
    <lineage>
        <taxon>Bacteria</taxon>
        <taxon>Bacillati</taxon>
        <taxon>Bacillota</taxon>
        <taxon>Bacilli</taxon>
        <taxon>Bacillales</taxon>
        <taxon>Bacillaceae</taxon>
        <taxon>Bacillus</taxon>
    </lineage>
</organism>
<evidence type="ECO:0000313" key="6">
    <source>
        <dbReference type="EMBL" id="OMI07586.1"/>
    </source>
</evidence>
<dbReference type="HAMAP" id="MF_01663">
    <property type="entry name" value="L_rham_rotase"/>
    <property type="match status" value="1"/>
</dbReference>
<keyword evidence="1" id="KW-0963">Cytoplasm</keyword>